<dbReference type="Gene3D" id="3.30.420.10">
    <property type="entry name" value="Ribonuclease H-like superfamily/Ribonuclease H"/>
    <property type="match status" value="1"/>
</dbReference>
<dbReference type="SUPFAM" id="SSF53098">
    <property type="entry name" value="Ribonuclease H-like"/>
    <property type="match status" value="1"/>
</dbReference>
<dbReference type="InterPro" id="IPR048020">
    <property type="entry name" value="Transpos_IS3"/>
</dbReference>
<dbReference type="InterPro" id="IPR036397">
    <property type="entry name" value="RNaseH_sf"/>
</dbReference>
<dbReference type="GO" id="GO:0015074">
    <property type="term" value="P:DNA integration"/>
    <property type="evidence" value="ECO:0007669"/>
    <property type="project" value="InterPro"/>
</dbReference>
<dbReference type="GeneID" id="31676356"/>
<dbReference type="EMBL" id="CP015363">
    <property type="protein sequence ID" value="ARD84754.1"/>
    <property type="molecule type" value="Genomic_DNA"/>
</dbReference>
<evidence type="ECO:0000313" key="3">
    <source>
        <dbReference type="Proteomes" id="UP000192050"/>
    </source>
</evidence>
<dbReference type="Pfam" id="PF13276">
    <property type="entry name" value="HTH_21"/>
    <property type="match status" value="1"/>
</dbReference>
<dbReference type="InterPro" id="IPR025948">
    <property type="entry name" value="HTH-like_dom"/>
</dbReference>
<proteinExistence type="predicted"/>
<dbReference type="Proteomes" id="UP000192050">
    <property type="component" value="Chromosome"/>
</dbReference>
<name>A0A1V0N3R8_9ARCH</name>
<dbReference type="InterPro" id="IPR012337">
    <property type="entry name" value="RNaseH-like_sf"/>
</dbReference>
<keyword evidence="3" id="KW-1185">Reference proteome</keyword>
<dbReference type="InterPro" id="IPR001584">
    <property type="entry name" value="Integrase_cat-core"/>
</dbReference>
<dbReference type="PANTHER" id="PTHR46889:SF4">
    <property type="entry name" value="TRANSPOSASE INSO FOR INSERTION SEQUENCE ELEMENT IS911B-RELATED"/>
    <property type="match status" value="1"/>
</dbReference>
<dbReference type="PROSITE" id="PS50994">
    <property type="entry name" value="INTEGRASE"/>
    <property type="match status" value="1"/>
</dbReference>
<sequence length="303" mass="35660">MAYEYINKGLRISKVANMLNIPRCRFYRNKVTDKNNNKSIKKGRKNSEFTLRKDGDSTVVMDNSTVVNNIKELLSGEFVCYGYKKTAKYLNRHGYIINKKKVRRLMSENNLLNYPYNNRKPATRVINTIVKVNNTNQVWEFDIKYVYINGESRNTYLLAMIDCYTREVVGHYLGCHCTGNDVKNTMIEAFDKRGINNISGIRMRSDNGTQFISNIVEDFLSMMNIYHERIHPATPKEDGYIESFNSILEREVIRRFEFDNIEEARSTIKRYIDFYNNERLHSAIGYITPKEMNIKCMEMKQKD</sequence>
<dbReference type="STRING" id="74969.FAD_0856"/>
<dbReference type="PANTHER" id="PTHR46889">
    <property type="entry name" value="TRANSPOSASE INSF FOR INSERTION SEQUENCE IS3B-RELATED"/>
    <property type="match status" value="1"/>
</dbReference>
<dbReference type="Pfam" id="PF13683">
    <property type="entry name" value="rve_3"/>
    <property type="match status" value="1"/>
</dbReference>
<feature type="domain" description="Integrase catalytic" evidence="1">
    <location>
        <begin position="117"/>
        <end position="297"/>
    </location>
</feature>
<dbReference type="AlphaFoldDB" id="A0A1V0N3R8"/>
<accession>A0A1V0N3R8</accession>
<reference evidence="2 3" key="1">
    <citation type="submission" date="2011-10" db="EMBL/GenBank/DDBJ databases">
        <title>Metabolic and evolutionary patterns in the extreme acidophile Ferroplasma acidiphilum.</title>
        <authorList>
            <person name="Golyshina O.V."/>
            <person name="Kozyavkin S.A."/>
            <person name="Tatusov R.L."/>
            <person name="Slesarev A.I."/>
            <person name="Golyshin P.N."/>
        </authorList>
    </citation>
    <scope>NUCLEOTIDE SEQUENCE [LARGE SCALE GENOMIC DNA]</scope>
    <source>
        <strain evidence="3">Y</strain>
    </source>
</reference>
<dbReference type="InterPro" id="IPR050900">
    <property type="entry name" value="Transposase_IS3/IS150/IS904"/>
</dbReference>
<protein>
    <submittedName>
        <fullName evidence="2">Transposase</fullName>
    </submittedName>
</protein>
<organism evidence="2 3">
    <name type="scientific">Ferroplasma acidiphilum</name>
    <dbReference type="NCBI Taxonomy" id="74969"/>
    <lineage>
        <taxon>Archaea</taxon>
        <taxon>Methanobacteriati</taxon>
        <taxon>Thermoplasmatota</taxon>
        <taxon>Thermoplasmata</taxon>
        <taxon>Thermoplasmatales</taxon>
        <taxon>Ferroplasmaceae</taxon>
        <taxon>Ferroplasma</taxon>
    </lineage>
</organism>
<dbReference type="NCBIfam" id="NF033516">
    <property type="entry name" value="transpos_IS3"/>
    <property type="match status" value="1"/>
</dbReference>
<dbReference type="RefSeq" id="WP_196795621.1">
    <property type="nucleotide sequence ID" value="NZ_CP015363.1"/>
</dbReference>
<dbReference type="GO" id="GO:0003676">
    <property type="term" value="F:nucleic acid binding"/>
    <property type="evidence" value="ECO:0007669"/>
    <property type="project" value="InterPro"/>
</dbReference>
<dbReference type="OrthoDB" id="359563at2157"/>
<dbReference type="KEGG" id="fai:FAD_0856"/>
<evidence type="ECO:0000313" key="2">
    <source>
        <dbReference type="EMBL" id="ARD84754.1"/>
    </source>
</evidence>
<gene>
    <name evidence="2" type="ORF">FAD_0856</name>
</gene>
<evidence type="ECO:0000259" key="1">
    <source>
        <dbReference type="PROSITE" id="PS50994"/>
    </source>
</evidence>